<gene>
    <name evidence="2" type="ORF">CEXT_386441</name>
</gene>
<evidence type="ECO:0000313" key="3">
    <source>
        <dbReference type="Proteomes" id="UP001054945"/>
    </source>
</evidence>
<keyword evidence="3" id="KW-1185">Reference proteome</keyword>
<reference evidence="2 3" key="1">
    <citation type="submission" date="2021-06" db="EMBL/GenBank/DDBJ databases">
        <title>Caerostris extrusa draft genome.</title>
        <authorList>
            <person name="Kono N."/>
            <person name="Arakawa K."/>
        </authorList>
    </citation>
    <scope>NUCLEOTIDE SEQUENCE [LARGE SCALE GENOMIC DNA]</scope>
</reference>
<sequence>MKSFSAQNKRGKNNTNSRRMNSREREHKTISKEPPEWDVKHPMCLPQHREFLFPAQSKRCQNRLEGNILSSQCPRNQKWSDGPEC</sequence>
<feature type="compositionally biased region" description="Polar residues" evidence="1">
    <location>
        <begin position="1"/>
        <end position="19"/>
    </location>
</feature>
<feature type="region of interest" description="Disordered" evidence="1">
    <location>
        <begin position="1"/>
        <end position="41"/>
    </location>
</feature>
<proteinExistence type="predicted"/>
<accession>A0AAV4W8H8</accession>
<organism evidence="2 3">
    <name type="scientific">Caerostris extrusa</name>
    <name type="common">Bark spider</name>
    <name type="synonym">Caerostris bankana</name>
    <dbReference type="NCBI Taxonomy" id="172846"/>
    <lineage>
        <taxon>Eukaryota</taxon>
        <taxon>Metazoa</taxon>
        <taxon>Ecdysozoa</taxon>
        <taxon>Arthropoda</taxon>
        <taxon>Chelicerata</taxon>
        <taxon>Arachnida</taxon>
        <taxon>Araneae</taxon>
        <taxon>Araneomorphae</taxon>
        <taxon>Entelegynae</taxon>
        <taxon>Araneoidea</taxon>
        <taxon>Araneidae</taxon>
        <taxon>Caerostris</taxon>
    </lineage>
</organism>
<name>A0AAV4W8H8_CAEEX</name>
<protein>
    <submittedName>
        <fullName evidence="2">Uncharacterized protein</fullName>
    </submittedName>
</protein>
<dbReference type="EMBL" id="BPLR01015750">
    <property type="protein sequence ID" value="GIY78365.1"/>
    <property type="molecule type" value="Genomic_DNA"/>
</dbReference>
<feature type="compositionally biased region" description="Basic and acidic residues" evidence="1">
    <location>
        <begin position="21"/>
        <end position="41"/>
    </location>
</feature>
<dbReference type="AlphaFoldDB" id="A0AAV4W8H8"/>
<evidence type="ECO:0000256" key="1">
    <source>
        <dbReference type="SAM" id="MobiDB-lite"/>
    </source>
</evidence>
<dbReference type="Proteomes" id="UP001054945">
    <property type="component" value="Unassembled WGS sequence"/>
</dbReference>
<evidence type="ECO:0000313" key="2">
    <source>
        <dbReference type="EMBL" id="GIY78365.1"/>
    </source>
</evidence>
<comment type="caution">
    <text evidence="2">The sequence shown here is derived from an EMBL/GenBank/DDBJ whole genome shotgun (WGS) entry which is preliminary data.</text>
</comment>